<dbReference type="EMBL" id="CATQJL010000305">
    <property type="protein sequence ID" value="CAJ0601625.1"/>
    <property type="molecule type" value="Genomic_DNA"/>
</dbReference>
<name>A0AA36M8Q1_CYLNA</name>
<reference evidence="2" key="1">
    <citation type="submission" date="2023-07" db="EMBL/GenBank/DDBJ databases">
        <authorList>
            <consortium name="CYATHOMIX"/>
        </authorList>
    </citation>
    <scope>NUCLEOTIDE SEQUENCE</scope>
    <source>
        <strain evidence="2">N/A</strain>
    </source>
</reference>
<protein>
    <submittedName>
        <fullName evidence="2">Uncharacterized protein</fullName>
    </submittedName>
</protein>
<sequence length="99" mass="11559">MALARSRTLYEAFQNRSEEHLRLSRSVKEGRVISEYTIYLACAIIWLITSSWLQKDVRVCRTRIATENQKFHGNICSSYGTTIQVRYVYDQKPGFHKLG</sequence>
<keyword evidence="1" id="KW-1133">Transmembrane helix</keyword>
<evidence type="ECO:0000256" key="1">
    <source>
        <dbReference type="SAM" id="Phobius"/>
    </source>
</evidence>
<proteinExistence type="predicted"/>
<evidence type="ECO:0000313" key="2">
    <source>
        <dbReference type="EMBL" id="CAJ0601625.1"/>
    </source>
</evidence>
<keyword evidence="1" id="KW-0472">Membrane</keyword>
<keyword evidence="1" id="KW-0812">Transmembrane</keyword>
<comment type="caution">
    <text evidence="2">The sequence shown here is derived from an EMBL/GenBank/DDBJ whole genome shotgun (WGS) entry which is preliminary data.</text>
</comment>
<accession>A0AA36M8Q1</accession>
<dbReference type="AlphaFoldDB" id="A0AA36M8Q1"/>
<evidence type="ECO:0000313" key="3">
    <source>
        <dbReference type="Proteomes" id="UP001176961"/>
    </source>
</evidence>
<keyword evidence="3" id="KW-1185">Reference proteome</keyword>
<dbReference type="Proteomes" id="UP001176961">
    <property type="component" value="Unassembled WGS sequence"/>
</dbReference>
<organism evidence="2 3">
    <name type="scientific">Cylicocyclus nassatus</name>
    <name type="common">Nematode worm</name>
    <dbReference type="NCBI Taxonomy" id="53992"/>
    <lineage>
        <taxon>Eukaryota</taxon>
        <taxon>Metazoa</taxon>
        <taxon>Ecdysozoa</taxon>
        <taxon>Nematoda</taxon>
        <taxon>Chromadorea</taxon>
        <taxon>Rhabditida</taxon>
        <taxon>Rhabditina</taxon>
        <taxon>Rhabditomorpha</taxon>
        <taxon>Strongyloidea</taxon>
        <taxon>Strongylidae</taxon>
        <taxon>Cylicocyclus</taxon>
    </lineage>
</organism>
<feature type="transmembrane region" description="Helical" evidence="1">
    <location>
        <begin position="36"/>
        <end position="53"/>
    </location>
</feature>
<gene>
    <name evidence="2" type="ORF">CYNAS_LOCUS13608</name>
</gene>